<evidence type="ECO:0000256" key="11">
    <source>
        <dbReference type="ARBA" id="ARBA00023136"/>
    </source>
</evidence>
<comment type="subcellular location">
    <subcellularLocation>
        <location evidence="1">Membrane</location>
        <topology evidence="1">Multi-pass membrane protein</topology>
    </subcellularLocation>
    <subcellularLocation>
        <location evidence="2">Plastid</location>
        <location evidence="2">Chloroplast</location>
    </subcellularLocation>
</comment>
<evidence type="ECO:0000256" key="13">
    <source>
        <dbReference type="SAM" id="Phobius"/>
    </source>
</evidence>
<evidence type="ECO:0000256" key="1">
    <source>
        <dbReference type="ARBA" id="ARBA00004141"/>
    </source>
</evidence>
<evidence type="ECO:0000256" key="9">
    <source>
        <dbReference type="ARBA" id="ARBA00022946"/>
    </source>
</evidence>
<dbReference type="GO" id="GO:0008233">
    <property type="term" value="F:peptidase activity"/>
    <property type="evidence" value="ECO:0007669"/>
    <property type="project" value="UniProtKB-KW"/>
</dbReference>
<keyword evidence="5" id="KW-0934">Plastid</keyword>
<evidence type="ECO:0000256" key="5">
    <source>
        <dbReference type="ARBA" id="ARBA00022640"/>
    </source>
</evidence>
<dbReference type="PANTHER" id="PTHR31412">
    <property type="entry name" value="ZINC METALLOPROTEASE EGY1"/>
    <property type="match status" value="1"/>
</dbReference>
<evidence type="ECO:0000256" key="3">
    <source>
        <dbReference type="ARBA" id="ARBA00007931"/>
    </source>
</evidence>
<evidence type="ECO:0000313" key="15">
    <source>
        <dbReference type="Proteomes" id="UP001157974"/>
    </source>
</evidence>
<dbReference type="GO" id="GO:0006508">
    <property type="term" value="P:proteolysis"/>
    <property type="evidence" value="ECO:0007669"/>
    <property type="project" value="UniProtKB-KW"/>
</dbReference>
<dbReference type="EMBL" id="JAMWBK010000004">
    <property type="protein sequence ID" value="KAJ8906100.1"/>
    <property type="molecule type" value="Genomic_DNA"/>
</dbReference>
<keyword evidence="7 13" id="KW-0812">Transmembrane</keyword>
<keyword evidence="15" id="KW-1185">Reference proteome</keyword>
<feature type="transmembrane region" description="Helical" evidence="13">
    <location>
        <begin position="296"/>
        <end position="318"/>
    </location>
</feature>
<proteinExistence type="inferred from homology"/>
<dbReference type="InterPro" id="IPR044838">
    <property type="entry name" value="EGY1-like"/>
</dbReference>
<reference evidence="14 15" key="1">
    <citation type="journal article" date="2023" name="Nat. Commun.">
        <title>Origin of minicircular mitochondrial genomes in red algae.</title>
        <authorList>
            <person name="Lee Y."/>
            <person name="Cho C.H."/>
            <person name="Lee Y.M."/>
            <person name="Park S.I."/>
            <person name="Yang J.H."/>
            <person name="West J.A."/>
            <person name="Bhattacharya D."/>
            <person name="Yoon H.S."/>
        </authorList>
    </citation>
    <scope>NUCLEOTIDE SEQUENCE [LARGE SCALE GENOMIC DNA]</scope>
    <source>
        <strain evidence="14 15">CCMP1338</strain>
        <tissue evidence="14">Whole cell</tissue>
    </source>
</reference>
<dbReference type="AlphaFoldDB" id="A0AAV8UU71"/>
<keyword evidence="6" id="KW-0645">Protease</keyword>
<comment type="similarity">
    <text evidence="3">Belongs to the peptidase M50B family.</text>
</comment>
<comment type="caution">
    <text evidence="14">The sequence shown here is derived from an EMBL/GenBank/DDBJ whole genome shotgun (WGS) entry which is preliminary data.</text>
</comment>
<dbReference type="PANTHER" id="PTHR31412:SF0">
    <property type="entry name" value="ZINC METALLOPROTEASE EGY1, CHLOROPLASTIC-RELATED"/>
    <property type="match status" value="1"/>
</dbReference>
<keyword evidence="4" id="KW-0150">Chloroplast</keyword>
<evidence type="ECO:0000256" key="8">
    <source>
        <dbReference type="ARBA" id="ARBA00022801"/>
    </source>
</evidence>
<keyword evidence="10 13" id="KW-1133">Transmembrane helix</keyword>
<sequence>MERKVAGFVEVGTGGIGFLGHSVRASCRKRFKLRSLRRGRVGFERAGMARETVTSTERSERPENEGPGLSEEDGEEKTDVRNENSGKFDDGEEDAGGRSEIPPEDVSSIRLIFGSETFFATEVLSPPGGLVFRGNLRGEPAVTLSKLEERLSNRFGDKYTICLAEGEDDLKPVVVVVPALRDSEPSSTRQRQTAVAALLACVVGCICRVGYGLFGVDMLANPQTISSAVVRYQILPLSFGILGIVLLGCIFQRFVAQRHNTVLSPPVLLPSYAFGSFGSITSVRNAVSSRGVLFDVAFSGAGLLLVLSLLMFVAGLLISANPGNVLVVPSSVLTDSMLLSFMTKQIMGAELLRSASRDFVGLHWLSVLGANCSMIAALNLLPIRHLDGGRMVAALFGRKMAVLGSRVTVLLLLMSTPHASHLLFFLGFVLFGPWVVDRPARNELTEPGDVRAILGLSALCLMMLVLIPKPTTMLLY</sequence>
<feature type="transmembrane region" description="Helical" evidence="13">
    <location>
        <begin position="234"/>
        <end position="255"/>
    </location>
</feature>
<feature type="transmembrane region" description="Helical" evidence="13">
    <location>
        <begin position="194"/>
        <end position="214"/>
    </location>
</feature>
<keyword evidence="8" id="KW-0378">Hydrolase</keyword>
<keyword evidence="11 13" id="KW-0472">Membrane</keyword>
<feature type="transmembrane region" description="Helical" evidence="13">
    <location>
        <begin position="448"/>
        <end position="467"/>
    </location>
</feature>
<evidence type="ECO:0000256" key="12">
    <source>
        <dbReference type="SAM" id="MobiDB-lite"/>
    </source>
</evidence>
<feature type="region of interest" description="Disordered" evidence="12">
    <location>
        <begin position="47"/>
        <end position="103"/>
    </location>
</feature>
<evidence type="ECO:0000256" key="10">
    <source>
        <dbReference type="ARBA" id="ARBA00022989"/>
    </source>
</evidence>
<evidence type="ECO:0000256" key="7">
    <source>
        <dbReference type="ARBA" id="ARBA00022692"/>
    </source>
</evidence>
<dbReference type="GO" id="GO:0016020">
    <property type="term" value="C:membrane"/>
    <property type="evidence" value="ECO:0007669"/>
    <property type="project" value="UniProtKB-SubCell"/>
</dbReference>
<name>A0AAV8UU71_9RHOD</name>
<dbReference type="GO" id="GO:0009507">
    <property type="term" value="C:chloroplast"/>
    <property type="evidence" value="ECO:0007669"/>
    <property type="project" value="UniProtKB-SubCell"/>
</dbReference>
<evidence type="ECO:0000256" key="2">
    <source>
        <dbReference type="ARBA" id="ARBA00004229"/>
    </source>
</evidence>
<evidence type="ECO:0000313" key="14">
    <source>
        <dbReference type="EMBL" id="KAJ8906100.1"/>
    </source>
</evidence>
<feature type="transmembrane region" description="Helical" evidence="13">
    <location>
        <begin position="362"/>
        <end position="381"/>
    </location>
</feature>
<accession>A0AAV8UU71</accession>
<evidence type="ECO:0000256" key="4">
    <source>
        <dbReference type="ARBA" id="ARBA00022528"/>
    </source>
</evidence>
<feature type="transmembrane region" description="Helical" evidence="13">
    <location>
        <begin position="419"/>
        <end position="436"/>
    </location>
</feature>
<dbReference type="Proteomes" id="UP001157974">
    <property type="component" value="Unassembled WGS sequence"/>
</dbReference>
<gene>
    <name evidence="14" type="ORF">NDN08_002599</name>
</gene>
<protein>
    <recommendedName>
        <fullName evidence="16">Peptidase M50 domain-containing protein</fullName>
    </recommendedName>
</protein>
<feature type="compositionally biased region" description="Basic and acidic residues" evidence="12">
    <location>
        <begin position="77"/>
        <end position="89"/>
    </location>
</feature>
<evidence type="ECO:0000256" key="6">
    <source>
        <dbReference type="ARBA" id="ARBA00022670"/>
    </source>
</evidence>
<evidence type="ECO:0008006" key="16">
    <source>
        <dbReference type="Google" id="ProtNLM"/>
    </source>
</evidence>
<keyword evidence="9" id="KW-0809">Transit peptide</keyword>
<organism evidence="14 15">
    <name type="scientific">Rhodosorus marinus</name>
    <dbReference type="NCBI Taxonomy" id="101924"/>
    <lineage>
        <taxon>Eukaryota</taxon>
        <taxon>Rhodophyta</taxon>
        <taxon>Stylonematophyceae</taxon>
        <taxon>Stylonematales</taxon>
        <taxon>Stylonemataceae</taxon>
        <taxon>Rhodosorus</taxon>
    </lineage>
</organism>